<organism evidence="1 2">
    <name type="scientific">Anisodus tanguticus</name>
    <dbReference type="NCBI Taxonomy" id="243964"/>
    <lineage>
        <taxon>Eukaryota</taxon>
        <taxon>Viridiplantae</taxon>
        <taxon>Streptophyta</taxon>
        <taxon>Embryophyta</taxon>
        <taxon>Tracheophyta</taxon>
        <taxon>Spermatophyta</taxon>
        <taxon>Magnoliopsida</taxon>
        <taxon>eudicotyledons</taxon>
        <taxon>Gunneridae</taxon>
        <taxon>Pentapetalae</taxon>
        <taxon>asterids</taxon>
        <taxon>lamiids</taxon>
        <taxon>Solanales</taxon>
        <taxon>Solanaceae</taxon>
        <taxon>Solanoideae</taxon>
        <taxon>Hyoscyameae</taxon>
        <taxon>Anisodus</taxon>
    </lineage>
</organism>
<dbReference type="AlphaFoldDB" id="A0AAE1QWH7"/>
<evidence type="ECO:0000313" key="2">
    <source>
        <dbReference type="Proteomes" id="UP001291623"/>
    </source>
</evidence>
<sequence>MADLAKIGKILGFSLLEGRNNKERQSTNEETKQACVYRYYPHTDLVQVLPVSSTEARVVYSGYEMQKAPALAC</sequence>
<protein>
    <submittedName>
        <fullName evidence="1">Uncharacterized protein</fullName>
    </submittedName>
</protein>
<gene>
    <name evidence="1" type="ORF">RND71_039376</name>
</gene>
<name>A0AAE1QWH7_9SOLA</name>
<keyword evidence="2" id="KW-1185">Reference proteome</keyword>
<proteinExistence type="predicted"/>
<dbReference type="EMBL" id="JAVYJV010000022">
    <property type="protein sequence ID" value="KAK4340875.1"/>
    <property type="molecule type" value="Genomic_DNA"/>
</dbReference>
<dbReference type="Proteomes" id="UP001291623">
    <property type="component" value="Unassembled WGS sequence"/>
</dbReference>
<evidence type="ECO:0000313" key="1">
    <source>
        <dbReference type="EMBL" id="KAK4340875.1"/>
    </source>
</evidence>
<comment type="caution">
    <text evidence="1">The sequence shown here is derived from an EMBL/GenBank/DDBJ whole genome shotgun (WGS) entry which is preliminary data.</text>
</comment>
<reference evidence="1" key="1">
    <citation type="submission" date="2023-12" db="EMBL/GenBank/DDBJ databases">
        <title>Genome assembly of Anisodus tanguticus.</title>
        <authorList>
            <person name="Wang Y.-J."/>
        </authorList>
    </citation>
    <scope>NUCLEOTIDE SEQUENCE</scope>
    <source>
        <strain evidence="1">KB-2021</strain>
        <tissue evidence="1">Leaf</tissue>
    </source>
</reference>
<accession>A0AAE1QWH7</accession>